<dbReference type="PANTHER" id="PTHR31836:SF28">
    <property type="entry name" value="SRCR DOMAIN-CONTAINING PROTEIN-RELATED"/>
    <property type="match status" value="1"/>
</dbReference>
<evidence type="ECO:0000313" key="4">
    <source>
        <dbReference type="EMBL" id="TIB14044.1"/>
    </source>
</evidence>
<dbReference type="Gene3D" id="2.40.40.10">
    <property type="entry name" value="RlpA-like domain"/>
    <property type="match status" value="1"/>
</dbReference>
<dbReference type="Proteomes" id="UP000310689">
    <property type="component" value="Unassembled WGS sequence"/>
</dbReference>
<dbReference type="OMA" id="QYDGGAH"/>
<evidence type="ECO:0000313" key="5">
    <source>
        <dbReference type="EMBL" id="TIB40159.1"/>
    </source>
</evidence>
<gene>
    <name evidence="5" type="ORF">E3P86_00789</name>
    <name evidence="4" type="ORF">E3P90_01384</name>
</gene>
<dbReference type="InterPro" id="IPR009009">
    <property type="entry name" value="RlpA-like_DPBB"/>
</dbReference>
<organism evidence="4 6">
    <name type="scientific">Wallemia ichthyophaga</name>
    <dbReference type="NCBI Taxonomy" id="245174"/>
    <lineage>
        <taxon>Eukaryota</taxon>
        <taxon>Fungi</taxon>
        <taxon>Dikarya</taxon>
        <taxon>Basidiomycota</taxon>
        <taxon>Wallemiomycotina</taxon>
        <taxon>Wallemiomycetes</taxon>
        <taxon>Wallemiales</taxon>
        <taxon>Wallemiaceae</taxon>
        <taxon>Wallemia</taxon>
    </lineage>
</organism>
<feature type="signal peptide" evidence="2">
    <location>
        <begin position="1"/>
        <end position="18"/>
    </location>
</feature>
<dbReference type="InterPro" id="IPR036908">
    <property type="entry name" value="RlpA-like_sf"/>
</dbReference>
<comment type="caution">
    <text evidence="4">The sequence shown here is derived from an EMBL/GenBank/DDBJ whole genome shotgun (WGS) entry which is preliminary data.</text>
</comment>
<dbReference type="CDD" id="cd22191">
    <property type="entry name" value="DPBB_RlpA_EXP_N-like"/>
    <property type="match status" value="1"/>
</dbReference>
<dbReference type="EMBL" id="SPOI01000020">
    <property type="protein sequence ID" value="TIB40159.1"/>
    <property type="molecule type" value="Genomic_DNA"/>
</dbReference>
<sequence length="116" mass="11957">MQFAHIITIAGLAAGVIAAPVNGQKATFYNASVGIGACGRQLDESDMGVALSTEMNCKAFCGMNVEINSNGNTISAPVVDCCPGCNSDHIDVTPNIFESLNIPKSEGVADVSFFLG</sequence>
<accession>A0A4T0LIK0</accession>
<dbReference type="EMBL" id="SPOF01000012">
    <property type="protein sequence ID" value="TIB14044.1"/>
    <property type="molecule type" value="Genomic_DNA"/>
</dbReference>
<dbReference type="SUPFAM" id="SSF50685">
    <property type="entry name" value="Barwin-like endoglucanases"/>
    <property type="match status" value="1"/>
</dbReference>
<protein>
    <recommendedName>
        <fullName evidence="3">RlpA-like protein double-psi beta-barrel domain-containing protein</fullName>
    </recommendedName>
</protein>
<evidence type="ECO:0000259" key="3">
    <source>
        <dbReference type="Pfam" id="PF03330"/>
    </source>
</evidence>
<dbReference type="AlphaFoldDB" id="A0A4T0LIK0"/>
<reference evidence="6 7" key="1">
    <citation type="submission" date="2019-03" db="EMBL/GenBank/DDBJ databases">
        <title>Sequencing 23 genomes of Wallemia ichthyophaga.</title>
        <authorList>
            <person name="Gostincar C."/>
        </authorList>
    </citation>
    <scope>NUCLEOTIDE SEQUENCE [LARGE SCALE GENOMIC DNA]</scope>
    <source>
        <strain evidence="5 7">EXF-6200</strain>
        <strain evidence="4 6">EXF-8621</strain>
    </source>
</reference>
<feature type="chain" id="PRO_5044609172" description="RlpA-like protein double-psi beta-barrel domain-containing protein" evidence="2">
    <location>
        <begin position="19"/>
        <end position="116"/>
    </location>
</feature>
<name>A0A4T0LIK0_WALIC</name>
<dbReference type="PANTHER" id="PTHR31836">
    <property type="match status" value="1"/>
</dbReference>
<evidence type="ECO:0000313" key="7">
    <source>
        <dbReference type="Proteomes" id="UP000310689"/>
    </source>
</evidence>
<dbReference type="InterPro" id="IPR051477">
    <property type="entry name" value="Expansin_CellWall"/>
</dbReference>
<evidence type="ECO:0000313" key="6">
    <source>
        <dbReference type="Proteomes" id="UP000306954"/>
    </source>
</evidence>
<evidence type="ECO:0000256" key="1">
    <source>
        <dbReference type="ARBA" id="ARBA00022729"/>
    </source>
</evidence>
<dbReference type="Proteomes" id="UP000306954">
    <property type="component" value="Unassembled WGS sequence"/>
</dbReference>
<dbReference type="OrthoDB" id="623670at2759"/>
<keyword evidence="1 2" id="KW-0732">Signal</keyword>
<proteinExistence type="predicted"/>
<dbReference type="Pfam" id="PF03330">
    <property type="entry name" value="DPBB_1"/>
    <property type="match status" value="1"/>
</dbReference>
<feature type="domain" description="RlpA-like protein double-psi beta-barrel" evidence="3">
    <location>
        <begin position="25"/>
        <end position="112"/>
    </location>
</feature>
<evidence type="ECO:0000256" key="2">
    <source>
        <dbReference type="SAM" id="SignalP"/>
    </source>
</evidence>